<dbReference type="CDD" id="cd04730">
    <property type="entry name" value="NPD_like"/>
    <property type="match status" value="1"/>
</dbReference>
<dbReference type="EMBL" id="PXYW01000017">
    <property type="protein sequence ID" value="PSR33712.1"/>
    <property type="molecule type" value="Genomic_DNA"/>
</dbReference>
<accession>A0A2T2XGZ5</accession>
<comment type="function">
    <text evidence="1">Nitronate monooxygenase that uses molecular oxygen to catalyze the oxidative denitrification of alkyl nitronates. Acts on propionate 3-nitronate (P3N), the presumed physiological substrate. Probably functions in the detoxification of P3N, a metabolic poison produced by plants and fungi as a defense mechanism.</text>
</comment>
<evidence type="ECO:0000256" key="5">
    <source>
        <dbReference type="ARBA" id="ARBA00023002"/>
    </source>
</evidence>
<comment type="caution">
    <text evidence="6">The sequence shown here is derived from an EMBL/GenBank/DDBJ whole genome shotgun (WGS) entry which is preliminary data.</text>
</comment>
<evidence type="ECO:0000256" key="1">
    <source>
        <dbReference type="ARBA" id="ARBA00003535"/>
    </source>
</evidence>
<sequence length="324" mass="34080">MIWDTALTRLFHLRYPIIQGGLAYLARAELAAAVTESGGLGQITATTLDGPLALEKEIRRFRELSSGPFAVNCAIGHRPIEELIDVAVAEDVPAISLTGGNPAPYVDRVKKRGAKLLVLVAGVRAAQKAESLGADAVIAVGQEGGGHIGRDDVGTMVLTPRVVDSVKIPVVASGGIADGRGLVAALALGASGIEMGTRFVATVESPAHPNYKAALVSAAEQNTRIIERSLGRPGRVLPSSYVEQLEIDEQSGLSRDQLLARVAGELNRKAAIDGDLDHGFVWGGQAVGLIHDIPTVQQLIRKMVAEARDIVAYLEATTNHDAAF</sequence>
<evidence type="ECO:0000313" key="6">
    <source>
        <dbReference type="EMBL" id="PSR33712.1"/>
    </source>
</evidence>
<dbReference type="Gene3D" id="3.20.20.70">
    <property type="entry name" value="Aldolase class I"/>
    <property type="match status" value="1"/>
</dbReference>
<evidence type="ECO:0000256" key="4">
    <source>
        <dbReference type="ARBA" id="ARBA00022643"/>
    </source>
</evidence>
<dbReference type="SUPFAM" id="SSF51412">
    <property type="entry name" value="Inosine monophosphate dehydrogenase (IMPDH)"/>
    <property type="match status" value="1"/>
</dbReference>
<dbReference type="GO" id="GO:0051213">
    <property type="term" value="F:dioxygenase activity"/>
    <property type="evidence" value="ECO:0007669"/>
    <property type="project" value="UniProtKB-KW"/>
</dbReference>
<protein>
    <recommendedName>
        <fullName evidence="2">Probable nitronate monooxygenase</fullName>
    </recommendedName>
</protein>
<evidence type="ECO:0000313" key="7">
    <source>
        <dbReference type="Proteomes" id="UP000242972"/>
    </source>
</evidence>
<organism evidence="6 7">
    <name type="scientific">Sulfobacillus benefaciens</name>
    <dbReference type="NCBI Taxonomy" id="453960"/>
    <lineage>
        <taxon>Bacteria</taxon>
        <taxon>Bacillati</taxon>
        <taxon>Bacillota</taxon>
        <taxon>Clostridia</taxon>
        <taxon>Eubacteriales</taxon>
        <taxon>Clostridiales Family XVII. Incertae Sedis</taxon>
        <taxon>Sulfobacillus</taxon>
    </lineage>
</organism>
<dbReference type="InterPro" id="IPR004136">
    <property type="entry name" value="NMO"/>
</dbReference>
<evidence type="ECO:0000256" key="2">
    <source>
        <dbReference type="ARBA" id="ARBA00013457"/>
    </source>
</evidence>
<keyword evidence="3" id="KW-0285">Flavoprotein</keyword>
<proteinExistence type="predicted"/>
<dbReference type="GO" id="GO:0018580">
    <property type="term" value="F:nitronate monooxygenase activity"/>
    <property type="evidence" value="ECO:0007669"/>
    <property type="project" value="InterPro"/>
</dbReference>
<keyword evidence="5" id="KW-0560">Oxidoreductase</keyword>
<evidence type="ECO:0000256" key="3">
    <source>
        <dbReference type="ARBA" id="ARBA00022630"/>
    </source>
</evidence>
<name>A0A2T2XGZ5_9FIRM</name>
<dbReference type="Pfam" id="PF03060">
    <property type="entry name" value="NMO"/>
    <property type="match status" value="2"/>
</dbReference>
<keyword evidence="4" id="KW-0288">FMN</keyword>
<dbReference type="Proteomes" id="UP000242972">
    <property type="component" value="Unassembled WGS sequence"/>
</dbReference>
<dbReference type="InterPro" id="IPR013785">
    <property type="entry name" value="Aldolase_TIM"/>
</dbReference>
<dbReference type="AlphaFoldDB" id="A0A2T2XGZ5"/>
<keyword evidence="6" id="KW-0223">Dioxygenase</keyword>
<dbReference type="PANTHER" id="PTHR32332">
    <property type="entry name" value="2-NITROPROPANE DIOXYGENASE"/>
    <property type="match status" value="1"/>
</dbReference>
<dbReference type="PANTHER" id="PTHR32332:SF20">
    <property type="entry name" value="2-NITROPROPANE DIOXYGENASE-LIKE PROTEIN"/>
    <property type="match status" value="1"/>
</dbReference>
<reference evidence="6 7" key="1">
    <citation type="journal article" date="2014" name="BMC Genomics">
        <title>Comparison of environmental and isolate Sulfobacillus genomes reveals diverse carbon, sulfur, nitrogen, and hydrogen metabolisms.</title>
        <authorList>
            <person name="Justice N.B."/>
            <person name="Norman A."/>
            <person name="Brown C.T."/>
            <person name="Singh A."/>
            <person name="Thomas B.C."/>
            <person name="Banfield J.F."/>
        </authorList>
    </citation>
    <scope>NUCLEOTIDE SEQUENCE [LARGE SCALE GENOMIC DNA]</scope>
    <source>
        <strain evidence="6">AMDSBA4</strain>
    </source>
</reference>
<gene>
    <name evidence="6" type="ORF">C7B46_08900</name>
</gene>